<comment type="function">
    <text evidence="4">Involved in DNA repair and RecF pathway recombination.</text>
</comment>
<evidence type="ECO:0000256" key="3">
    <source>
        <dbReference type="ARBA" id="ARBA00023204"/>
    </source>
</evidence>
<evidence type="ECO:0000259" key="5">
    <source>
        <dbReference type="Pfam" id="PF11967"/>
    </source>
</evidence>
<evidence type="ECO:0000256" key="4">
    <source>
        <dbReference type="HAMAP-Rule" id="MF_00201"/>
    </source>
</evidence>
<accession>A0ABY0FPD0</accession>
<name>A0ABY0FPD0_9BACT</name>
<proteinExistence type="inferred from homology"/>
<dbReference type="Pfam" id="PF11967">
    <property type="entry name" value="RecO_N"/>
    <property type="match status" value="1"/>
</dbReference>
<dbReference type="PANTHER" id="PTHR33991:SF1">
    <property type="entry name" value="DNA REPAIR PROTEIN RECO"/>
    <property type="match status" value="1"/>
</dbReference>
<evidence type="ECO:0000313" key="7">
    <source>
        <dbReference type="Proteomes" id="UP001191019"/>
    </source>
</evidence>
<keyword evidence="1 4" id="KW-0227">DNA damage</keyword>
<feature type="domain" description="DNA replication/recombination mediator RecO N-terminal" evidence="5">
    <location>
        <begin position="5"/>
        <end position="83"/>
    </location>
</feature>
<keyword evidence="7" id="KW-1185">Reference proteome</keyword>
<dbReference type="SUPFAM" id="SSF50249">
    <property type="entry name" value="Nucleic acid-binding proteins"/>
    <property type="match status" value="1"/>
</dbReference>
<keyword evidence="2 4" id="KW-0233">DNA recombination</keyword>
<dbReference type="RefSeq" id="WP_129734294.1">
    <property type="nucleotide sequence ID" value="NZ_PRLM01000001.1"/>
</dbReference>
<evidence type="ECO:0000313" key="6">
    <source>
        <dbReference type="EMBL" id="RYC75138.1"/>
    </source>
</evidence>
<dbReference type="HAMAP" id="MF_00201">
    <property type="entry name" value="RecO"/>
    <property type="match status" value="1"/>
</dbReference>
<dbReference type="EMBL" id="PRLM01000001">
    <property type="protein sequence ID" value="RYC75138.1"/>
    <property type="molecule type" value="Genomic_DNA"/>
</dbReference>
<gene>
    <name evidence="4 6" type="primary">recO</name>
    <name evidence="6" type="ORF">G3RUM_00078</name>
</gene>
<protein>
    <recommendedName>
        <fullName evidence="4">DNA repair protein RecO</fullName>
    </recommendedName>
    <alternativeName>
        <fullName evidence="4">Recombination protein O</fullName>
    </alternativeName>
</protein>
<dbReference type="Gene3D" id="2.40.50.140">
    <property type="entry name" value="Nucleic acid-binding proteins"/>
    <property type="match status" value="1"/>
</dbReference>
<dbReference type="InterPro" id="IPR003717">
    <property type="entry name" value="RecO"/>
</dbReference>
<dbReference type="NCBIfam" id="TIGR00613">
    <property type="entry name" value="reco"/>
    <property type="match status" value="1"/>
</dbReference>
<keyword evidence="3 4" id="KW-0234">DNA repair</keyword>
<dbReference type="PANTHER" id="PTHR33991">
    <property type="entry name" value="DNA REPAIR PROTEIN RECO"/>
    <property type="match status" value="1"/>
</dbReference>
<reference evidence="6 7" key="2">
    <citation type="journal article" date="2020" name="Cell Rep.">
        <title>Acquisition and Adaptation of Ultra-small Parasitic Reduced Genome Bacteria to Mammalian Hosts.</title>
        <authorList>
            <person name="McLean J.S."/>
            <person name="Bor B."/>
            <person name="Kerns K.A."/>
            <person name="Liu Q."/>
            <person name="To T.T."/>
            <person name="Solden L."/>
            <person name="Hendrickson E.L."/>
            <person name="Wrighton K."/>
            <person name="Shi W."/>
            <person name="He X."/>
        </authorList>
    </citation>
    <scope>NUCLEOTIDE SEQUENCE [LARGE SCALE GENOMIC DNA]</scope>
    <source>
        <strain evidence="6 7">TM7_G3_2_Rum_HOT_351B</strain>
    </source>
</reference>
<dbReference type="InterPro" id="IPR022572">
    <property type="entry name" value="DNA_rep/recomb_RecO_N"/>
</dbReference>
<comment type="similarity">
    <text evidence="4">Belongs to the RecO family.</text>
</comment>
<organism evidence="6 7">
    <name type="scientific">Candidatus Nanosyncoccus alces</name>
    <dbReference type="NCBI Taxonomy" id="2171997"/>
    <lineage>
        <taxon>Bacteria</taxon>
        <taxon>Candidatus Saccharimonadota</taxon>
        <taxon>Candidatus Nanosyncoccalia</taxon>
        <taxon>Candidatus Nanosyncoccales</taxon>
        <taxon>Candidatus Nanosyncoccaceae</taxon>
        <taxon>Candidatus Nanosyncoccus</taxon>
    </lineage>
</organism>
<evidence type="ECO:0000256" key="1">
    <source>
        <dbReference type="ARBA" id="ARBA00022763"/>
    </source>
</evidence>
<evidence type="ECO:0000256" key="2">
    <source>
        <dbReference type="ARBA" id="ARBA00023172"/>
    </source>
</evidence>
<sequence length="226" mass="25600">MLNNMRKDVRTLGYVLRRTNYGEADRILDIITPEGKLSVMARGVRKERSKLAGGVELFTLTDFNIHLGKSELGVLTGAKMVKHYSDIIKDFDKIELAAMVLKRVSKVAGDTENAEYFRVVDQGLMALNDGDDLGLIEAWALLNIKKAMGEEVNLYRDLAGKKLSSEVSYRWDEIEQTFVEDANGRYGADEIKLLRLIISSDWGMVRRVRLESGMVERILWLARTVV</sequence>
<reference evidence="6 7" key="1">
    <citation type="journal article" date="2018" name="bioRxiv">
        <title>Evidence of independent acquisition and adaption of ultra-small bacteria to human hosts across the highly diverse yet reduced genomes of the phylum Saccharibacteria.</title>
        <authorList>
            <person name="McLean J.S."/>
            <person name="Bor B."/>
            <person name="To T.T."/>
            <person name="Liu Q."/>
            <person name="Kearns K.A."/>
            <person name="Solden L.M."/>
            <person name="Wrighton K.C."/>
            <person name="He X."/>
            <person name="Shi W."/>
        </authorList>
    </citation>
    <scope>NUCLEOTIDE SEQUENCE [LARGE SCALE GENOMIC DNA]</scope>
    <source>
        <strain evidence="6 7">TM7_G3_2_Rum_HOT_351B</strain>
    </source>
</reference>
<comment type="caution">
    <text evidence="6">The sequence shown here is derived from an EMBL/GenBank/DDBJ whole genome shotgun (WGS) entry which is preliminary data.</text>
</comment>
<dbReference type="Proteomes" id="UP001191019">
    <property type="component" value="Unassembled WGS sequence"/>
</dbReference>
<dbReference type="InterPro" id="IPR012340">
    <property type="entry name" value="NA-bd_OB-fold"/>
</dbReference>